<feature type="compositionally biased region" description="Polar residues" evidence="1">
    <location>
        <begin position="734"/>
        <end position="760"/>
    </location>
</feature>
<dbReference type="STRING" id="5364.A0A5C3N1Y2"/>
<feature type="region of interest" description="Disordered" evidence="1">
    <location>
        <begin position="830"/>
        <end position="859"/>
    </location>
</feature>
<feature type="compositionally biased region" description="Polar residues" evidence="1">
    <location>
        <begin position="305"/>
        <end position="325"/>
    </location>
</feature>
<feature type="region of interest" description="Disordered" evidence="1">
    <location>
        <begin position="242"/>
        <end position="335"/>
    </location>
</feature>
<organism evidence="2 3">
    <name type="scientific">Heliocybe sulcata</name>
    <dbReference type="NCBI Taxonomy" id="5364"/>
    <lineage>
        <taxon>Eukaryota</taxon>
        <taxon>Fungi</taxon>
        <taxon>Dikarya</taxon>
        <taxon>Basidiomycota</taxon>
        <taxon>Agaricomycotina</taxon>
        <taxon>Agaricomycetes</taxon>
        <taxon>Gloeophyllales</taxon>
        <taxon>Gloeophyllaceae</taxon>
        <taxon>Heliocybe</taxon>
    </lineage>
</organism>
<evidence type="ECO:0000313" key="3">
    <source>
        <dbReference type="Proteomes" id="UP000305948"/>
    </source>
</evidence>
<accession>A0A5C3N1Y2</accession>
<dbReference type="EMBL" id="ML213522">
    <property type="protein sequence ID" value="TFK47741.1"/>
    <property type="molecule type" value="Genomic_DNA"/>
</dbReference>
<feature type="compositionally biased region" description="Polar residues" evidence="1">
    <location>
        <begin position="267"/>
        <end position="279"/>
    </location>
</feature>
<evidence type="ECO:0000256" key="1">
    <source>
        <dbReference type="SAM" id="MobiDB-lite"/>
    </source>
</evidence>
<evidence type="ECO:0000313" key="2">
    <source>
        <dbReference type="EMBL" id="TFK47741.1"/>
    </source>
</evidence>
<keyword evidence="3" id="KW-1185">Reference proteome</keyword>
<reference evidence="2 3" key="1">
    <citation type="journal article" date="2019" name="Nat. Ecol. Evol.">
        <title>Megaphylogeny resolves global patterns of mushroom evolution.</title>
        <authorList>
            <person name="Varga T."/>
            <person name="Krizsan K."/>
            <person name="Foldi C."/>
            <person name="Dima B."/>
            <person name="Sanchez-Garcia M."/>
            <person name="Sanchez-Ramirez S."/>
            <person name="Szollosi G.J."/>
            <person name="Szarkandi J.G."/>
            <person name="Papp V."/>
            <person name="Albert L."/>
            <person name="Andreopoulos W."/>
            <person name="Angelini C."/>
            <person name="Antonin V."/>
            <person name="Barry K.W."/>
            <person name="Bougher N.L."/>
            <person name="Buchanan P."/>
            <person name="Buyck B."/>
            <person name="Bense V."/>
            <person name="Catcheside P."/>
            <person name="Chovatia M."/>
            <person name="Cooper J."/>
            <person name="Damon W."/>
            <person name="Desjardin D."/>
            <person name="Finy P."/>
            <person name="Geml J."/>
            <person name="Haridas S."/>
            <person name="Hughes K."/>
            <person name="Justo A."/>
            <person name="Karasinski D."/>
            <person name="Kautmanova I."/>
            <person name="Kiss B."/>
            <person name="Kocsube S."/>
            <person name="Kotiranta H."/>
            <person name="LaButti K.M."/>
            <person name="Lechner B.E."/>
            <person name="Liimatainen K."/>
            <person name="Lipzen A."/>
            <person name="Lukacs Z."/>
            <person name="Mihaltcheva S."/>
            <person name="Morgado L.N."/>
            <person name="Niskanen T."/>
            <person name="Noordeloos M.E."/>
            <person name="Ohm R.A."/>
            <person name="Ortiz-Santana B."/>
            <person name="Ovrebo C."/>
            <person name="Racz N."/>
            <person name="Riley R."/>
            <person name="Savchenko A."/>
            <person name="Shiryaev A."/>
            <person name="Soop K."/>
            <person name="Spirin V."/>
            <person name="Szebenyi C."/>
            <person name="Tomsovsky M."/>
            <person name="Tulloss R.E."/>
            <person name="Uehling J."/>
            <person name="Grigoriev I.V."/>
            <person name="Vagvolgyi C."/>
            <person name="Papp T."/>
            <person name="Martin F.M."/>
            <person name="Miettinen O."/>
            <person name="Hibbett D.S."/>
            <person name="Nagy L.G."/>
        </authorList>
    </citation>
    <scope>NUCLEOTIDE SEQUENCE [LARGE SCALE GENOMIC DNA]</scope>
    <source>
        <strain evidence="2 3">OMC1185</strain>
    </source>
</reference>
<proteinExistence type="predicted"/>
<name>A0A5C3N1Y2_9AGAM</name>
<dbReference type="AlphaFoldDB" id="A0A5C3N1Y2"/>
<feature type="compositionally biased region" description="Gly residues" evidence="1">
    <location>
        <begin position="830"/>
        <end position="839"/>
    </location>
</feature>
<dbReference type="OrthoDB" id="7690434at2759"/>
<feature type="region of interest" description="Disordered" evidence="1">
    <location>
        <begin position="716"/>
        <end position="786"/>
    </location>
</feature>
<protein>
    <submittedName>
        <fullName evidence="2">Uncharacterized protein</fullName>
    </submittedName>
</protein>
<gene>
    <name evidence="2" type="ORF">OE88DRAFT_1810852</name>
</gene>
<feature type="compositionally biased region" description="Polar residues" evidence="1">
    <location>
        <begin position="772"/>
        <end position="786"/>
    </location>
</feature>
<feature type="region of interest" description="Disordered" evidence="1">
    <location>
        <begin position="664"/>
        <end position="687"/>
    </location>
</feature>
<sequence>MADAIVAIAVVTDCSLVVSQEWDFLFKNYIYQLFQRLHGGVQGGSPQIRLAFITYGTATARPGPIVCRRFFAPLMDVLKEMKEIPSSFGMGTLASGGGKGTAALEALVAATEMFDLLTTAVDTSQERRTLQPQSVNGTIPKSQVVAMRHIIHVAALAPDSSKRPLRNNSPAFDDTTWETLSDELKKRDIKWSMILPRQPLTRLVELHAKVEAEDSIAPWFQTRSTDSLYLVGLPRKVLERQALERKRTGAGESPSTPEPKRAKISGPGSQVSPIVSNSTPPRVAPAPVIAPKTNSSPIPSPVQPQAPTTPAMRSQQPAVKPSPSQAGVPGQRRPKEATLEEIEAHMKVVEADIRAIQERLPGLERGGLQEHMQKARLVLAQKMLSFDQLKQARVILLKRRQEQNAISDKGNSAGADMASMLQQSQAGLSMPNQNTAGLLYGQSINNNLGQSFPSGLPMGAHLMQGMQGSGNVQLPPSATPAAATDVDIQVQMQKLLDQRNNARQQDTGGAPQPAANSGQPAPQGQRMRTMWQGTIAVVSGNTLQTKFDVQVLSAVVLDAHTWPSMLQVRPAFMTTREELQMYLKAQPAILCHIHPLKPPVRPEVNVVRYEQVTQLLLTKNAYAHASWTHPADSRKHINFLIITLTTANEKRTFGAYWISDGPASLPSRQPGASPASASGPGGPKLDLSQLPAELQQRLLQIPPEKRAEIIQQMRARRAAVMQQARPMPHPSNQPGPSSQPLSQMGNPNVGNLFPGNNATNYMRMDGGGMQGRASNTGNGLPGMNSQNAFNFDPGNITQNQHGMGMNPNMGMPQGMGVNMNMGMGMGMGDGMGQNFGLQGGMAPQHQQQSGGNPAFPQGGVSFEMLQSFMQRNAEGGSAGAGS</sequence>
<feature type="region of interest" description="Disordered" evidence="1">
    <location>
        <begin position="500"/>
        <end position="526"/>
    </location>
</feature>
<dbReference type="Proteomes" id="UP000305948">
    <property type="component" value="Unassembled WGS sequence"/>
</dbReference>